<dbReference type="Gene3D" id="3.30.565.10">
    <property type="entry name" value="Histidine kinase-like ATPase, C-terminal domain"/>
    <property type="match status" value="1"/>
</dbReference>
<dbReference type="Pfam" id="PF00072">
    <property type="entry name" value="Response_reg"/>
    <property type="match status" value="1"/>
</dbReference>
<dbReference type="AlphaFoldDB" id="A0A5C1ALQ1"/>
<dbReference type="InterPro" id="IPR036890">
    <property type="entry name" value="HATPase_C_sf"/>
</dbReference>
<dbReference type="InterPro" id="IPR004358">
    <property type="entry name" value="Sig_transdc_His_kin-like_C"/>
</dbReference>
<keyword evidence="6" id="KW-0418">Kinase</keyword>
<dbReference type="PROSITE" id="PS50109">
    <property type="entry name" value="HIS_KIN"/>
    <property type="match status" value="1"/>
</dbReference>
<feature type="domain" description="Response regulatory" evidence="5">
    <location>
        <begin position="108"/>
        <end position="224"/>
    </location>
</feature>
<dbReference type="PANTHER" id="PTHR43065:SF42">
    <property type="entry name" value="TWO-COMPONENT SENSOR PPRA"/>
    <property type="match status" value="1"/>
</dbReference>
<dbReference type="SMART" id="SM00448">
    <property type="entry name" value="REC"/>
    <property type="match status" value="1"/>
</dbReference>
<dbReference type="InterPro" id="IPR005467">
    <property type="entry name" value="His_kinase_dom"/>
</dbReference>
<accession>A0A5C1ALQ1</accession>
<evidence type="ECO:0000259" key="4">
    <source>
        <dbReference type="PROSITE" id="PS50109"/>
    </source>
</evidence>
<dbReference type="Pfam" id="PF02518">
    <property type="entry name" value="HATPase_c"/>
    <property type="match status" value="1"/>
</dbReference>
<dbReference type="SMART" id="SM00387">
    <property type="entry name" value="HATPase_c"/>
    <property type="match status" value="1"/>
</dbReference>
<dbReference type="EC" id="2.7.13.3" evidence="2"/>
<evidence type="ECO:0000313" key="6">
    <source>
        <dbReference type="EMBL" id="QEL18906.1"/>
    </source>
</evidence>
<evidence type="ECO:0000256" key="3">
    <source>
        <dbReference type="PROSITE-ProRule" id="PRU00169"/>
    </source>
</evidence>
<dbReference type="PRINTS" id="PR00344">
    <property type="entry name" value="BCTRLSENSOR"/>
</dbReference>
<keyword evidence="7" id="KW-1185">Reference proteome</keyword>
<dbReference type="PANTHER" id="PTHR43065">
    <property type="entry name" value="SENSOR HISTIDINE KINASE"/>
    <property type="match status" value="1"/>
</dbReference>
<evidence type="ECO:0000256" key="2">
    <source>
        <dbReference type="ARBA" id="ARBA00012438"/>
    </source>
</evidence>
<organism evidence="6 7">
    <name type="scientific">Limnoglobus roseus</name>
    <dbReference type="NCBI Taxonomy" id="2598579"/>
    <lineage>
        <taxon>Bacteria</taxon>
        <taxon>Pseudomonadati</taxon>
        <taxon>Planctomycetota</taxon>
        <taxon>Planctomycetia</taxon>
        <taxon>Gemmatales</taxon>
        <taxon>Gemmataceae</taxon>
        <taxon>Limnoglobus</taxon>
    </lineage>
</organism>
<dbReference type="EMBL" id="CP042425">
    <property type="protein sequence ID" value="QEL18906.1"/>
    <property type="molecule type" value="Genomic_DNA"/>
</dbReference>
<name>A0A5C1ALQ1_9BACT</name>
<evidence type="ECO:0000313" key="7">
    <source>
        <dbReference type="Proteomes" id="UP000324974"/>
    </source>
</evidence>
<protein>
    <recommendedName>
        <fullName evidence="2">histidine kinase</fullName>
        <ecNumber evidence="2">2.7.13.3</ecNumber>
    </recommendedName>
</protein>
<keyword evidence="3" id="KW-0597">Phosphoprotein</keyword>
<feature type="domain" description="Histidine kinase" evidence="4">
    <location>
        <begin position="18"/>
        <end position="87"/>
    </location>
</feature>
<dbReference type="SUPFAM" id="SSF55874">
    <property type="entry name" value="ATPase domain of HSP90 chaperone/DNA topoisomerase II/histidine kinase"/>
    <property type="match status" value="1"/>
</dbReference>
<comment type="catalytic activity">
    <reaction evidence="1">
        <text>ATP + protein L-histidine = ADP + protein N-phospho-L-histidine.</text>
        <dbReference type="EC" id="2.7.13.3"/>
    </reaction>
</comment>
<evidence type="ECO:0000259" key="5">
    <source>
        <dbReference type="PROSITE" id="PS50110"/>
    </source>
</evidence>
<dbReference type="InterPro" id="IPR011006">
    <property type="entry name" value="CheY-like_superfamily"/>
</dbReference>
<sequence>MGSDSAWPGAKPGRYARLSVEDTGCGMPDDVRVRIFEPFFTTKGVGAGTGLGLSTAFGIVEQSGGHIEVASEPGRGTRFHVFLPASADAPAAGGRVPAKSVLPSGRETILLVEDERAVRDLTAMVLRKAGYAVVEAGGAEEAIQVHAAAVPPVDLLLTDVVMAGPSGRELAEELGGVAPGLDVIYMSGYPDDAVLRHGLTSSDVEFLHKPFTREALLQKVRGVLDRSRNVRPAAAQARQVLA</sequence>
<keyword evidence="6" id="KW-0808">Transferase</keyword>
<dbReference type="SUPFAM" id="SSF52172">
    <property type="entry name" value="CheY-like"/>
    <property type="match status" value="1"/>
</dbReference>
<dbReference type="Proteomes" id="UP000324974">
    <property type="component" value="Chromosome"/>
</dbReference>
<dbReference type="RefSeq" id="WP_168219272.1">
    <property type="nucleotide sequence ID" value="NZ_CP042425.1"/>
</dbReference>
<reference evidence="7" key="1">
    <citation type="submission" date="2019-08" db="EMBL/GenBank/DDBJ databases">
        <title>Limnoglobus roseus gen. nov., sp. nov., a novel freshwater planctomycete with a giant genome from the family Gemmataceae.</title>
        <authorList>
            <person name="Kulichevskaya I.S."/>
            <person name="Naumoff D.G."/>
            <person name="Miroshnikov K."/>
            <person name="Ivanova A."/>
            <person name="Philippov D.A."/>
            <person name="Hakobyan A."/>
            <person name="Rijpstra I.C."/>
            <person name="Sinninghe Damste J.S."/>
            <person name="Liesack W."/>
            <person name="Dedysh S.N."/>
        </authorList>
    </citation>
    <scope>NUCLEOTIDE SEQUENCE [LARGE SCALE GENOMIC DNA]</scope>
    <source>
        <strain evidence="7">PX52</strain>
    </source>
</reference>
<dbReference type="GO" id="GO:0000160">
    <property type="term" value="P:phosphorelay signal transduction system"/>
    <property type="evidence" value="ECO:0007669"/>
    <property type="project" value="InterPro"/>
</dbReference>
<dbReference type="KEGG" id="lrs:PX52LOC_05955"/>
<dbReference type="Gene3D" id="3.40.50.2300">
    <property type="match status" value="1"/>
</dbReference>
<dbReference type="PROSITE" id="PS50110">
    <property type="entry name" value="RESPONSE_REGULATORY"/>
    <property type="match status" value="1"/>
</dbReference>
<gene>
    <name evidence="6" type="ORF">PX52LOC_05955</name>
</gene>
<feature type="modified residue" description="4-aspartylphosphate" evidence="3">
    <location>
        <position position="159"/>
    </location>
</feature>
<dbReference type="InterPro" id="IPR001789">
    <property type="entry name" value="Sig_transdc_resp-reg_receiver"/>
</dbReference>
<dbReference type="InterPro" id="IPR003594">
    <property type="entry name" value="HATPase_dom"/>
</dbReference>
<evidence type="ECO:0000256" key="1">
    <source>
        <dbReference type="ARBA" id="ARBA00000085"/>
    </source>
</evidence>
<proteinExistence type="predicted"/>
<dbReference type="GO" id="GO:0004673">
    <property type="term" value="F:protein histidine kinase activity"/>
    <property type="evidence" value="ECO:0007669"/>
    <property type="project" value="UniProtKB-EC"/>
</dbReference>